<dbReference type="STRING" id="13035.Dacsa_1072"/>
<proteinExistence type="inferred from homology"/>
<evidence type="ECO:0000256" key="2">
    <source>
        <dbReference type="ARBA" id="ARBA00023316"/>
    </source>
</evidence>
<dbReference type="GO" id="GO:0071555">
    <property type="term" value="P:cell wall organization"/>
    <property type="evidence" value="ECO:0007669"/>
    <property type="project" value="UniProtKB-KW"/>
</dbReference>
<dbReference type="Pfam" id="PF03330">
    <property type="entry name" value="DPBB_1"/>
    <property type="match status" value="1"/>
</dbReference>
<feature type="signal peptide" evidence="3">
    <location>
        <begin position="1"/>
        <end position="32"/>
    </location>
</feature>
<evidence type="ECO:0000313" key="7">
    <source>
        <dbReference type="Proteomes" id="UP000010482"/>
    </source>
</evidence>
<comment type="similarity">
    <text evidence="3 4">Belongs to the RlpA family.</text>
</comment>
<dbReference type="InterPro" id="IPR012997">
    <property type="entry name" value="RplA"/>
</dbReference>
<feature type="domain" description="RlpA-like protein double-psi beta-barrel" evidence="5">
    <location>
        <begin position="54"/>
        <end position="143"/>
    </location>
</feature>
<name>K9YTW5_DACS8</name>
<dbReference type="InterPro" id="IPR036908">
    <property type="entry name" value="RlpA-like_sf"/>
</dbReference>
<keyword evidence="3" id="KW-0732">Signal</keyword>
<gene>
    <name evidence="3" type="primary">rlpA</name>
    <name evidence="6" type="ORF">Dacsa_1072</name>
</gene>
<sequence precursor="true">MKIQLRQLLTLTLFTSALSVGLSSTLSETATAETFKSWREINQTDHSNSLLARMQGKASWYGSRFHGRRTASGERFNAYAHTAAHRSLPFGTKVRVTNLRNGRSVVVRINDRGPSSRGRVIDLSRAAAQNIGMLRSGVAPVRIEIIGR</sequence>
<dbReference type="HAMAP" id="MF_02071">
    <property type="entry name" value="RlpA"/>
    <property type="match status" value="1"/>
</dbReference>
<evidence type="ECO:0000313" key="6">
    <source>
        <dbReference type="EMBL" id="AFZ49780.1"/>
    </source>
</evidence>
<evidence type="ECO:0000256" key="3">
    <source>
        <dbReference type="HAMAP-Rule" id="MF_02071"/>
    </source>
</evidence>
<keyword evidence="6" id="KW-0449">Lipoprotein</keyword>
<dbReference type="PANTHER" id="PTHR34183">
    <property type="entry name" value="ENDOLYTIC PEPTIDOGLYCAN TRANSGLYCOSYLASE RLPA"/>
    <property type="match status" value="1"/>
</dbReference>
<dbReference type="Proteomes" id="UP000010482">
    <property type="component" value="Chromosome"/>
</dbReference>
<dbReference type="KEGG" id="dsl:Dacsa_1072"/>
<keyword evidence="1 3" id="KW-0456">Lyase</keyword>
<dbReference type="EC" id="4.2.2.-" evidence="3"/>
<accession>K9YTW5</accession>
<feature type="chain" id="PRO_5009992185" description="Probable endolytic peptidoglycan transglycosylase RlpA" evidence="3">
    <location>
        <begin position="33"/>
        <end position="148"/>
    </location>
</feature>
<dbReference type="GO" id="GO:0008932">
    <property type="term" value="F:lytic endotransglycosylase activity"/>
    <property type="evidence" value="ECO:0007669"/>
    <property type="project" value="UniProtKB-UniRule"/>
</dbReference>
<organism evidence="6 7">
    <name type="scientific">Dactylococcopsis salina (strain PCC 8305)</name>
    <name type="common">Myxobactron salinum</name>
    <dbReference type="NCBI Taxonomy" id="13035"/>
    <lineage>
        <taxon>Bacteria</taxon>
        <taxon>Bacillati</taxon>
        <taxon>Cyanobacteriota</taxon>
        <taxon>Cyanophyceae</taxon>
        <taxon>Nodosilineales</taxon>
        <taxon>Cymatolegaceae</taxon>
        <taxon>Dactylococcopsis</taxon>
    </lineage>
</organism>
<dbReference type="AlphaFoldDB" id="K9YTW5"/>
<evidence type="ECO:0000256" key="4">
    <source>
        <dbReference type="RuleBase" id="RU003495"/>
    </source>
</evidence>
<keyword evidence="7" id="KW-1185">Reference proteome</keyword>
<comment type="function">
    <text evidence="3">Lytic transglycosylase with a strong preference for naked glycan strands that lack stem peptides.</text>
</comment>
<reference evidence="6" key="1">
    <citation type="submission" date="2012-04" db="EMBL/GenBank/DDBJ databases">
        <title>Finished genome of Dactylococcopsis salina PCC 8305.</title>
        <authorList>
            <consortium name="US DOE Joint Genome Institute"/>
            <person name="Gugger M."/>
            <person name="Coursin T."/>
            <person name="Rippka R."/>
            <person name="Tandeau De Marsac N."/>
            <person name="Huntemann M."/>
            <person name="Wei C.-L."/>
            <person name="Han J."/>
            <person name="Detter J.C."/>
            <person name="Han C."/>
            <person name="Tapia R."/>
            <person name="Daligault H."/>
            <person name="Chen A."/>
            <person name="Krypides N."/>
            <person name="Mavromatis K."/>
            <person name="Markowitz V."/>
            <person name="Szeto E."/>
            <person name="Ivanova N."/>
            <person name="Ovchinnikova G."/>
            <person name="Pagani I."/>
            <person name="Pati A."/>
            <person name="Goodwin L."/>
            <person name="Peters L."/>
            <person name="Pitluck S."/>
            <person name="Woyke T."/>
            <person name="Kerfeld C."/>
        </authorList>
    </citation>
    <scope>NUCLEOTIDE SEQUENCE [LARGE SCALE GENOMIC DNA]</scope>
    <source>
        <strain evidence="6">PCC 8305</strain>
    </source>
</reference>
<dbReference type="NCBIfam" id="TIGR00413">
    <property type="entry name" value="rlpA"/>
    <property type="match status" value="1"/>
</dbReference>
<evidence type="ECO:0000259" key="5">
    <source>
        <dbReference type="Pfam" id="PF03330"/>
    </source>
</evidence>
<dbReference type="PANTHER" id="PTHR34183:SF8">
    <property type="entry name" value="ENDOLYTIC PEPTIDOGLYCAN TRANSGLYCOSYLASE RLPA-RELATED"/>
    <property type="match status" value="1"/>
</dbReference>
<dbReference type="HOGENOM" id="CLU_042923_6_4_3"/>
<keyword evidence="2 3" id="KW-0961">Cell wall biogenesis/degradation</keyword>
<evidence type="ECO:0000256" key="1">
    <source>
        <dbReference type="ARBA" id="ARBA00023239"/>
    </source>
</evidence>
<dbReference type="EMBL" id="CP003944">
    <property type="protein sequence ID" value="AFZ49780.1"/>
    <property type="molecule type" value="Genomic_DNA"/>
</dbReference>
<dbReference type="InterPro" id="IPR009009">
    <property type="entry name" value="RlpA-like_DPBB"/>
</dbReference>
<dbReference type="InterPro" id="IPR034718">
    <property type="entry name" value="RlpA"/>
</dbReference>
<dbReference type="CDD" id="cd22268">
    <property type="entry name" value="DPBB_RlpA-like"/>
    <property type="match status" value="1"/>
</dbReference>
<protein>
    <recommendedName>
        <fullName evidence="3">Probable endolytic peptidoglycan transglycosylase RlpA</fullName>
        <ecNumber evidence="3">4.2.2.-</ecNumber>
    </recommendedName>
</protein>
<dbReference type="SUPFAM" id="SSF50685">
    <property type="entry name" value="Barwin-like endoglucanases"/>
    <property type="match status" value="1"/>
</dbReference>
<dbReference type="eggNOG" id="COG0797">
    <property type="taxonomic scope" value="Bacteria"/>
</dbReference>
<dbReference type="GO" id="GO:0000270">
    <property type="term" value="P:peptidoglycan metabolic process"/>
    <property type="evidence" value="ECO:0007669"/>
    <property type="project" value="UniProtKB-UniRule"/>
</dbReference>
<dbReference type="Gene3D" id="2.40.40.10">
    <property type="entry name" value="RlpA-like domain"/>
    <property type="match status" value="1"/>
</dbReference>